<dbReference type="EMBL" id="LT635769">
    <property type="protein sequence ID" value="SGZ58546.1"/>
    <property type="molecule type" value="Genomic_DNA"/>
</dbReference>
<reference evidence="3 4" key="1">
    <citation type="submission" date="2016-10" db="EMBL/GenBank/DDBJ databases">
        <authorList>
            <person name="de Groot N.N."/>
        </authorList>
    </citation>
    <scope>NUCLEOTIDE SEQUENCE [LARGE SCALE GENOMIC DNA]</scope>
    <source>
        <strain evidence="3 4">PYCC 4715</strain>
    </source>
</reference>
<dbReference type="InterPro" id="IPR050357">
    <property type="entry name" value="Arrestin_domain-protein"/>
</dbReference>
<dbReference type="PANTHER" id="PTHR11188">
    <property type="entry name" value="ARRESTIN DOMAIN CONTAINING PROTEIN"/>
    <property type="match status" value="1"/>
</dbReference>
<sequence length="697" mass="75611">MSLLSRVLNHHSEKHSRSGLTPVSLNSSSHRRHPQGSLARFALNIKLESPPVVLYGQPHESTGSIISGVLMLEISPPKSTNSLEPSSSRSSESLLSSVSSSTSLAPVEVEMDSVVLLLVQTMHYTKPFVVLSSLMSNCDKCITRINTLARWDALLERVPFHVGSHAYPFSHLIPGLLAATTKLGGSQSHSYIKYELVAVATSGSIERKLVVPVNILRSILRGPDRNSQRVFPPTEVTASAVLPNVMYPKSTFPIELRMDNVVNQKQDRRWRMRKLSWKLEEHTHVRAYACSIHEAKLKAVEDNQKKTQLYKSLKQGLPSTGGNDGPSRNTGLHHLTVQTLMYFGPPPATQTVTRAEQMVAAASTLSGPVNQDIVEEEEEALSNRPADEALHFEEDFGRSQDGLISRQVSSASNNTRPGVSSSAQSPRPRAVSSRTNSSGSQSASRTDSNSQDPSPQLNSDGTPKSELFLDELRVVAHGDVKSGWKSDFTGKGRIELVADIVALDCTTGLRPHVASKSSNDTHHDDVPGMLNEATISCDIEDPELGVYVSHVLVVEVIVAEEVVQLPKGLRNDALTPVTSIGSNASATAIGVPTGSARVLRMQFKVNVTERSGLGIAWDDEVPPTYEDIRALSPPTYENLGTATPVSGPLNISSPSRPTPAILYGVGETPLVGNFANRNYQNIDSMTDLEDGIQEFQL</sequence>
<feature type="compositionally biased region" description="Polar residues" evidence="1">
    <location>
        <begin position="406"/>
        <end position="425"/>
    </location>
</feature>
<dbReference type="PANTHER" id="PTHR11188:SF76">
    <property type="entry name" value="PROTEIN LDB19"/>
    <property type="match status" value="1"/>
</dbReference>
<dbReference type="AlphaFoldDB" id="A0A1L0C6R6"/>
<dbReference type="GO" id="GO:0030674">
    <property type="term" value="F:protein-macromolecule adaptor activity"/>
    <property type="evidence" value="ECO:0007669"/>
    <property type="project" value="TreeGrafter"/>
</dbReference>
<organism evidence="3 4">
    <name type="scientific">Sungouiella intermedia</name>
    <dbReference type="NCBI Taxonomy" id="45354"/>
    <lineage>
        <taxon>Eukaryota</taxon>
        <taxon>Fungi</taxon>
        <taxon>Dikarya</taxon>
        <taxon>Ascomycota</taxon>
        <taxon>Saccharomycotina</taxon>
        <taxon>Pichiomycetes</taxon>
        <taxon>Metschnikowiaceae</taxon>
        <taxon>Sungouiella</taxon>
    </lineage>
</organism>
<feature type="region of interest" description="Disordered" evidence="1">
    <location>
        <begin position="406"/>
        <end position="464"/>
    </location>
</feature>
<feature type="region of interest" description="Disordered" evidence="1">
    <location>
        <begin position="1"/>
        <end position="33"/>
    </location>
</feature>
<evidence type="ECO:0000256" key="1">
    <source>
        <dbReference type="SAM" id="MobiDB-lite"/>
    </source>
</evidence>
<gene>
    <name evidence="3" type="ORF">SAMEA4029009_CIC11G00000005829</name>
</gene>
<name>A0A1L0C6R6_9ASCO</name>
<protein>
    <submittedName>
        <fullName evidence="3">CIC11C00000005829</fullName>
    </submittedName>
</protein>
<dbReference type="Proteomes" id="UP000182259">
    <property type="component" value="Chromosome VI"/>
</dbReference>
<dbReference type="GO" id="GO:0070086">
    <property type="term" value="P:ubiquitin-dependent endocytosis"/>
    <property type="evidence" value="ECO:0007669"/>
    <property type="project" value="TreeGrafter"/>
</dbReference>
<accession>A0A1L0C6R6</accession>
<feature type="compositionally biased region" description="Polar residues" evidence="1">
    <location>
        <begin position="432"/>
        <end position="462"/>
    </location>
</feature>
<dbReference type="InterPro" id="IPR024391">
    <property type="entry name" value="LDB19_N"/>
</dbReference>
<dbReference type="GO" id="GO:0005886">
    <property type="term" value="C:plasma membrane"/>
    <property type="evidence" value="ECO:0007669"/>
    <property type="project" value="TreeGrafter"/>
</dbReference>
<dbReference type="GO" id="GO:0005829">
    <property type="term" value="C:cytosol"/>
    <property type="evidence" value="ECO:0007669"/>
    <property type="project" value="TreeGrafter"/>
</dbReference>
<evidence type="ECO:0000313" key="4">
    <source>
        <dbReference type="Proteomes" id="UP000182259"/>
    </source>
</evidence>
<proteinExistence type="predicted"/>
<dbReference type="Pfam" id="PF13002">
    <property type="entry name" value="LDB19"/>
    <property type="match status" value="1"/>
</dbReference>
<evidence type="ECO:0000259" key="2">
    <source>
        <dbReference type="Pfam" id="PF13002"/>
    </source>
</evidence>
<dbReference type="GO" id="GO:0031625">
    <property type="term" value="F:ubiquitin protein ligase binding"/>
    <property type="evidence" value="ECO:0007669"/>
    <property type="project" value="TreeGrafter"/>
</dbReference>
<evidence type="ECO:0000313" key="3">
    <source>
        <dbReference type="EMBL" id="SGZ58546.1"/>
    </source>
</evidence>
<feature type="compositionally biased region" description="Polar residues" evidence="1">
    <location>
        <begin position="18"/>
        <end position="28"/>
    </location>
</feature>
<feature type="domain" description="LDB19 N-terminal" evidence="2">
    <location>
        <begin position="115"/>
        <end position="296"/>
    </location>
</feature>